<accession>A0A0S2I576</accession>
<dbReference type="STRING" id="1307839.L21SP5_03762"/>
<dbReference type="OrthoDB" id="9778168at2"/>
<dbReference type="KEGG" id="blq:L21SP5_03762"/>
<evidence type="ECO:0008006" key="5">
    <source>
        <dbReference type="Google" id="ProtNLM"/>
    </source>
</evidence>
<protein>
    <recommendedName>
        <fullName evidence="5">AAA family ATPase</fullName>
    </recommendedName>
</protein>
<dbReference type="Pfam" id="PF13173">
    <property type="entry name" value="AAA_14"/>
    <property type="match status" value="1"/>
</dbReference>
<dbReference type="Pfam" id="PF13635">
    <property type="entry name" value="DUF4143"/>
    <property type="match status" value="1"/>
</dbReference>
<dbReference type="SUPFAM" id="SSF52540">
    <property type="entry name" value="P-loop containing nucleoside triphosphate hydrolases"/>
    <property type="match status" value="1"/>
</dbReference>
<keyword evidence="4" id="KW-1185">Reference proteome</keyword>
<evidence type="ECO:0000313" key="4">
    <source>
        <dbReference type="Proteomes" id="UP000064893"/>
    </source>
</evidence>
<dbReference type="EMBL" id="CP013118">
    <property type="protein sequence ID" value="ALO17357.1"/>
    <property type="molecule type" value="Genomic_DNA"/>
</dbReference>
<dbReference type="Proteomes" id="UP000064893">
    <property type="component" value="Chromosome"/>
</dbReference>
<dbReference type="PATRIC" id="fig|1307839.3.peg.4019"/>
<evidence type="ECO:0000313" key="3">
    <source>
        <dbReference type="EMBL" id="ALO17357.1"/>
    </source>
</evidence>
<dbReference type="InterPro" id="IPR025420">
    <property type="entry name" value="DUF4143"/>
</dbReference>
<name>A0A0S2I576_9BACT</name>
<reference evidence="3 4" key="1">
    <citation type="submission" date="2015-11" db="EMBL/GenBank/DDBJ databases">
        <title>Description and complete genome sequence of a novel strain predominating in hypersaline microbial mats and representing a new family of the Bacteriodetes phylum.</title>
        <authorList>
            <person name="Spring S."/>
            <person name="Bunk B."/>
            <person name="Sproer C."/>
            <person name="Klenk H.-P."/>
        </authorList>
    </citation>
    <scope>NUCLEOTIDE SEQUENCE [LARGE SCALE GENOMIC DNA]</scope>
    <source>
        <strain evidence="3 4">L21-Spi-D4</strain>
    </source>
</reference>
<dbReference type="PANTHER" id="PTHR43566:SF2">
    <property type="entry name" value="DUF4143 DOMAIN-CONTAINING PROTEIN"/>
    <property type="match status" value="1"/>
</dbReference>
<dbReference type="RefSeq" id="WP_057954638.1">
    <property type="nucleotide sequence ID" value="NZ_CP013118.1"/>
</dbReference>
<proteinExistence type="predicted"/>
<feature type="domain" description="AAA" evidence="1">
    <location>
        <begin position="17"/>
        <end position="133"/>
    </location>
</feature>
<sequence>MIKRNLADKLKYFVSKYPIVTVTGPRQSGKTTLIKSIFPDYEYVNFEDPDMLLLAQEDPRLFLSQYSNKVILDEAQRLPELFSYLQSHTDKANKEGMYIISGSQNFLLMEKISQTLAGRTAILKLLPFSKRELANTSIKLKTPDEHIFNGGYPRLYDKKIDPIDFYPFYIQTYIERDVRQLQNISNLLQFNRFVKLCAGRIGQLLNLSSIANECGITQPTAKAWLSILEASYIIYLLKPHHKNFNKRLVKTPKLYFYDTGLACSLLGIQNHSQILTHYLRGGLFENWMIMELIKKHFNNAKEPHIYFWRDNTGNEIDLLIENDLQIEAYEIKSGSTYNKNFFKGLQYWDKLNNKKTAGSVIYGGNKSMETPYGKLISWQDW</sequence>
<dbReference type="InterPro" id="IPR041682">
    <property type="entry name" value="AAA_14"/>
</dbReference>
<feature type="domain" description="DUF4143" evidence="2">
    <location>
        <begin position="175"/>
        <end position="334"/>
    </location>
</feature>
<dbReference type="PANTHER" id="PTHR43566">
    <property type="entry name" value="CONSERVED PROTEIN"/>
    <property type="match status" value="1"/>
</dbReference>
<dbReference type="AlphaFoldDB" id="A0A0S2I576"/>
<organism evidence="3 4">
    <name type="scientific">Salinivirga cyanobacteriivorans</name>
    <dbReference type="NCBI Taxonomy" id="1307839"/>
    <lineage>
        <taxon>Bacteria</taxon>
        <taxon>Pseudomonadati</taxon>
        <taxon>Bacteroidota</taxon>
        <taxon>Bacteroidia</taxon>
        <taxon>Bacteroidales</taxon>
        <taxon>Salinivirgaceae</taxon>
        <taxon>Salinivirga</taxon>
    </lineage>
</organism>
<evidence type="ECO:0000259" key="2">
    <source>
        <dbReference type="Pfam" id="PF13635"/>
    </source>
</evidence>
<dbReference type="InterPro" id="IPR027417">
    <property type="entry name" value="P-loop_NTPase"/>
</dbReference>
<gene>
    <name evidence="3" type="ORF">L21SP5_03762</name>
</gene>
<evidence type="ECO:0000259" key="1">
    <source>
        <dbReference type="Pfam" id="PF13173"/>
    </source>
</evidence>